<evidence type="ECO:0000313" key="3">
    <source>
        <dbReference type="Proteomes" id="UP001139103"/>
    </source>
</evidence>
<dbReference type="Pfam" id="PF07596">
    <property type="entry name" value="SBP_bac_10"/>
    <property type="match status" value="1"/>
</dbReference>
<name>A0A9X1MQ05_9BACT</name>
<evidence type="ECO:0000259" key="1">
    <source>
        <dbReference type="Pfam" id="PF07596"/>
    </source>
</evidence>
<dbReference type="Gene3D" id="3.30.700.10">
    <property type="entry name" value="Glycoprotein, Type 4 Pilin"/>
    <property type="match status" value="1"/>
</dbReference>
<gene>
    <name evidence="2" type="ORF">LOC68_16040</name>
</gene>
<protein>
    <submittedName>
        <fullName evidence="2">DUF1559 domain-containing protein</fullName>
    </submittedName>
</protein>
<dbReference type="AlphaFoldDB" id="A0A9X1MQ05"/>
<dbReference type="SUPFAM" id="SSF54523">
    <property type="entry name" value="Pili subunits"/>
    <property type="match status" value="1"/>
</dbReference>
<dbReference type="InterPro" id="IPR011453">
    <property type="entry name" value="DUF1559"/>
</dbReference>
<organism evidence="2 3">
    <name type="scientific">Blastopirellula sediminis</name>
    <dbReference type="NCBI Taxonomy" id="2894196"/>
    <lineage>
        <taxon>Bacteria</taxon>
        <taxon>Pseudomonadati</taxon>
        <taxon>Planctomycetota</taxon>
        <taxon>Planctomycetia</taxon>
        <taxon>Pirellulales</taxon>
        <taxon>Pirellulaceae</taxon>
        <taxon>Blastopirellula</taxon>
    </lineage>
</organism>
<reference evidence="2" key="1">
    <citation type="submission" date="2021-11" db="EMBL/GenBank/DDBJ databases">
        <title>Genome sequence.</title>
        <authorList>
            <person name="Sun Q."/>
        </authorList>
    </citation>
    <scope>NUCLEOTIDE SEQUENCE</scope>
    <source>
        <strain evidence="2">JC732</strain>
    </source>
</reference>
<accession>A0A9X1MQ05</accession>
<proteinExistence type="predicted"/>
<dbReference type="NCBIfam" id="TIGR04294">
    <property type="entry name" value="pre_pil_HX9DG"/>
    <property type="match status" value="1"/>
</dbReference>
<dbReference type="PANTHER" id="PTHR30093">
    <property type="entry name" value="GENERAL SECRETION PATHWAY PROTEIN G"/>
    <property type="match status" value="1"/>
</dbReference>
<dbReference type="RefSeq" id="WP_230220575.1">
    <property type="nucleotide sequence ID" value="NZ_JAJKFT010000010.1"/>
</dbReference>
<dbReference type="Pfam" id="PF07963">
    <property type="entry name" value="N_methyl"/>
    <property type="match status" value="1"/>
</dbReference>
<feature type="domain" description="DUF1559" evidence="1">
    <location>
        <begin position="32"/>
        <end position="321"/>
    </location>
</feature>
<sequence>MSFRNRGFTLVELLVVIAIIGVLIALLLPAVQQAREAARRMQCTNQLKQLGLALHNHHDTYETFPGGTYQFQFKNHTIAGDANSDASWPGAAKQWSYLTVLMPFMEQQNLYDEFITTAVNAGKTPWSTDVGVLTRPIPFIVCPSETNTVTQSGLTPTSYRCNRGDQWISWNRPECRGPFCKQYLNRRGFRDLVDGSSNTMFVSEIRLGTWKSNLVSTGIATNVGASEGSPPSLCTARRGANNMLLGDYYNSGTAYTNGSRWACGQTIYTQWIPILAPNSPTCANFDPENLALPTASSYHPGGVNVLFGDGSVKFMPDTIDAGDPTQAPSSTTYSGPSYYGVWGALGSTSGSEVVELP</sequence>
<comment type="caution">
    <text evidence="2">The sequence shown here is derived from an EMBL/GenBank/DDBJ whole genome shotgun (WGS) entry which is preliminary data.</text>
</comment>
<dbReference type="NCBIfam" id="TIGR02532">
    <property type="entry name" value="IV_pilin_GFxxxE"/>
    <property type="match status" value="1"/>
</dbReference>
<evidence type="ECO:0000313" key="2">
    <source>
        <dbReference type="EMBL" id="MCC9629902.1"/>
    </source>
</evidence>
<dbReference type="PANTHER" id="PTHR30093:SF2">
    <property type="entry name" value="TYPE II SECRETION SYSTEM PROTEIN H"/>
    <property type="match status" value="1"/>
</dbReference>
<keyword evidence="3" id="KW-1185">Reference proteome</keyword>
<dbReference type="InterPro" id="IPR027558">
    <property type="entry name" value="Pre_pil_HX9DG_C"/>
</dbReference>
<dbReference type="EMBL" id="JAJKFT010000010">
    <property type="protein sequence ID" value="MCC9629902.1"/>
    <property type="molecule type" value="Genomic_DNA"/>
</dbReference>
<dbReference type="PROSITE" id="PS00409">
    <property type="entry name" value="PROKAR_NTER_METHYL"/>
    <property type="match status" value="1"/>
</dbReference>
<dbReference type="InterPro" id="IPR012902">
    <property type="entry name" value="N_methyl_site"/>
</dbReference>
<dbReference type="Proteomes" id="UP001139103">
    <property type="component" value="Unassembled WGS sequence"/>
</dbReference>
<dbReference type="InterPro" id="IPR045584">
    <property type="entry name" value="Pilin-like"/>
</dbReference>